<proteinExistence type="predicted"/>
<reference evidence="3" key="1">
    <citation type="thesis" date="2020" institute="ProQuest LLC" country="789 East Eisenhower Parkway, Ann Arbor, MI, USA">
        <title>Comparative Genomics and Chromosome Evolution.</title>
        <authorList>
            <person name="Mudd A.B."/>
        </authorList>
    </citation>
    <scope>NUCLEOTIDE SEQUENCE</scope>
    <source>
        <strain evidence="3">Female2</strain>
        <tissue evidence="3">Blood</tissue>
    </source>
</reference>
<keyword evidence="4" id="KW-1185">Reference proteome</keyword>
<evidence type="ECO:0000259" key="2">
    <source>
        <dbReference type="Pfam" id="PF18207"/>
    </source>
</evidence>
<name>A0A8T2JR03_9PIPI</name>
<evidence type="ECO:0000313" key="3">
    <source>
        <dbReference type="EMBL" id="KAG8446238.1"/>
    </source>
</evidence>
<evidence type="ECO:0000313" key="4">
    <source>
        <dbReference type="Proteomes" id="UP000812440"/>
    </source>
</evidence>
<sequence length="66" mass="7523">MTNKLHHCFFLAVVLGLPSFLHCQVTDSAGFFLNLKCLTHNQETVICTWDTPSTTQPDVQYEICYT</sequence>
<feature type="chain" id="PRO_5035857546" description="Leukemia inhibitory factor receptor N-terminal domain-containing protein" evidence="1">
    <location>
        <begin position="24"/>
        <end position="66"/>
    </location>
</feature>
<dbReference type="AlphaFoldDB" id="A0A8T2JR03"/>
<dbReference type="EMBL" id="JAACNH010000003">
    <property type="protein sequence ID" value="KAG8446238.1"/>
    <property type="molecule type" value="Genomic_DNA"/>
</dbReference>
<dbReference type="SUPFAM" id="SSF49265">
    <property type="entry name" value="Fibronectin type III"/>
    <property type="match status" value="1"/>
</dbReference>
<accession>A0A8T2JR03</accession>
<dbReference type="Pfam" id="PF18207">
    <property type="entry name" value="LIFR_N"/>
    <property type="match status" value="1"/>
</dbReference>
<evidence type="ECO:0000256" key="1">
    <source>
        <dbReference type="SAM" id="SignalP"/>
    </source>
</evidence>
<feature type="signal peptide" evidence="1">
    <location>
        <begin position="1"/>
        <end position="23"/>
    </location>
</feature>
<organism evidence="3 4">
    <name type="scientific">Hymenochirus boettgeri</name>
    <name type="common">Congo dwarf clawed frog</name>
    <dbReference type="NCBI Taxonomy" id="247094"/>
    <lineage>
        <taxon>Eukaryota</taxon>
        <taxon>Metazoa</taxon>
        <taxon>Chordata</taxon>
        <taxon>Craniata</taxon>
        <taxon>Vertebrata</taxon>
        <taxon>Euteleostomi</taxon>
        <taxon>Amphibia</taxon>
        <taxon>Batrachia</taxon>
        <taxon>Anura</taxon>
        <taxon>Pipoidea</taxon>
        <taxon>Pipidae</taxon>
        <taxon>Pipinae</taxon>
        <taxon>Hymenochirus</taxon>
    </lineage>
</organism>
<comment type="caution">
    <text evidence="3">The sequence shown here is derived from an EMBL/GenBank/DDBJ whole genome shotgun (WGS) entry which is preliminary data.</text>
</comment>
<dbReference type="InterPro" id="IPR040901">
    <property type="entry name" value="LIFR_N"/>
</dbReference>
<dbReference type="InterPro" id="IPR013783">
    <property type="entry name" value="Ig-like_fold"/>
</dbReference>
<dbReference type="Proteomes" id="UP000812440">
    <property type="component" value="Chromosome 8_10"/>
</dbReference>
<feature type="domain" description="Leukemia inhibitory factor receptor N-terminal" evidence="2">
    <location>
        <begin position="34"/>
        <end position="66"/>
    </location>
</feature>
<dbReference type="InterPro" id="IPR036116">
    <property type="entry name" value="FN3_sf"/>
</dbReference>
<keyword evidence="1" id="KW-0732">Signal</keyword>
<dbReference type="Gene3D" id="2.60.40.10">
    <property type="entry name" value="Immunoglobulins"/>
    <property type="match status" value="1"/>
</dbReference>
<gene>
    <name evidence="3" type="ORF">GDO86_013909</name>
</gene>
<protein>
    <recommendedName>
        <fullName evidence="2">Leukemia inhibitory factor receptor N-terminal domain-containing protein</fullName>
    </recommendedName>
</protein>